<feature type="domain" description="HTH tetR-type" evidence="4">
    <location>
        <begin position="10"/>
        <end position="54"/>
    </location>
</feature>
<name>A0A0H2ZV50_MYCA1</name>
<dbReference type="SUPFAM" id="SSF46689">
    <property type="entry name" value="Homeodomain-like"/>
    <property type="match status" value="1"/>
</dbReference>
<proteinExistence type="predicted"/>
<dbReference type="HOGENOM" id="CLU_069356_28_1_11"/>
<dbReference type="Pfam" id="PF21993">
    <property type="entry name" value="TetR_C_13_2"/>
    <property type="match status" value="1"/>
</dbReference>
<dbReference type="PANTHER" id="PTHR47506:SF3">
    <property type="entry name" value="HTH-TYPE TRANSCRIPTIONAL REGULATOR LMRA"/>
    <property type="match status" value="1"/>
</dbReference>
<evidence type="ECO:0000259" key="4">
    <source>
        <dbReference type="Pfam" id="PF00440"/>
    </source>
</evidence>
<dbReference type="AlphaFoldDB" id="A0A0H2ZV50"/>
<dbReference type="SUPFAM" id="SSF48498">
    <property type="entry name" value="Tetracyclin repressor-like, C-terminal domain"/>
    <property type="match status" value="1"/>
</dbReference>
<dbReference type="KEGG" id="mav:MAV_0149"/>
<dbReference type="EMBL" id="CP000479">
    <property type="protein sequence ID" value="ABK65718.1"/>
    <property type="molecule type" value="Genomic_DNA"/>
</dbReference>
<accession>A0A0H2ZV50</accession>
<evidence type="ECO:0000256" key="1">
    <source>
        <dbReference type="ARBA" id="ARBA00023015"/>
    </source>
</evidence>
<dbReference type="InterPro" id="IPR001647">
    <property type="entry name" value="HTH_TetR"/>
</dbReference>
<dbReference type="Gene3D" id="1.10.357.10">
    <property type="entry name" value="Tetracycline Repressor, domain 2"/>
    <property type="match status" value="1"/>
</dbReference>
<dbReference type="Pfam" id="PF00440">
    <property type="entry name" value="TetR_N"/>
    <property type="match status" value="1"/>
</dbReference>
<keyword evidence="1" id="KW-0805">Transcription regulation</keyword>
<evidence type="ECO:0000256" key="3">
    <source>
        <dbReference type="ARBA" id="ARBA00023163"/>
    </source>
</evidence>
<dbReference type="InterPro" id="IPR054156">
    <property type="entry name" value="YxaF_TetR_C"/>
</dbReference>
<protein>
    <submittedName>
        <fullName evidence="6">Transcriptional regulator, TetR family protein</fullName>
    </submittedName>
</protein>
<gene>
    <name evidence="6" type="ordered locus">MAV_0149</name>
</gene>
<dbReference type="PANTHER" id="PTHR47506">
    <property type="entry name" value="TRANSCRIPTIONAL REGULATORY PROTEIN"/>
    <property type="match status" value="1"/>
</dbReference>
<sequence>MATATRERFLTAATGLFRRQGYSGTGLKQIVAESRAPLGSLYHFFPGGKQDLAVQAIAHTAERYRELLDRVFAKSTDIGQATVTWFNWAARALQETDYADGCPIGTVACEVASSNEALRQATQAVLASWQSRVAAELIGAGVPTAQARRLATFAVASLEGAILLARAHRSTRPLRETGRVVADTLRAATDRG</sequence>
<evidence type="ECO:0000259" key="5">
    <source>
        <dbReference type="Pfam" id="PF21993"/>
    </source>
</evidence>
<dbReference type="InterPro" id="IPR009057">
    <property type="entry name" value="Homeodomain-like_sf"/>
</dbReference>
<evidence type="ECO:0000313" key="7">
    <source>
        <dbReference type="Proteomes" id="UP000001574"/>
    </source>
</evidence>
<reference evidence="6 7" key="1">
    <citation type="submission" date="2006-10" db="EMBL/GenBank/DDBJ databases">
        <authorList>
            <person name="Fleischmann R.D."/>
            <person name="Dodson R.J."/>
            <person name="Haft D.H."/>
            <person name="Merkel J.S."/>
            <person name="Nelson W.C."/>
            <person name="Fraser C.M."/>
        </authorList>
    </citation>
    <scope>NUCLEOTIDE SEQUENCE [LARGE SCALE GENOMIC DNA]</scope>
    <source>
        <strain evidence="6 7">104</strain>
    </source>
</reference>
<dbReference type="GO" id="GO:0003677">
    <property type="term" value="F:DNA binding"/>
    <property type="evidence" value="ECO:0007669"/>
    <property type="project" value="UniProtKB-KW"/>
</dbReference>
<evidence type="ECO:0000313" key="6">
    <source>
        <dbReference type="EMBL" id="ABK65718.1"/>
    </source>
</evidence>
<dbReference type="InterPro" id="IPR036271">
    <property type="entry name" value="Tet_transcr_reg_TetR-rel_C_sf"/>
</dbReference>
<keyword evidence="3" id="KW-0804">Transcription</keyword>
<feature type="domain" description="Transcriptional regulator LmrA/YxaF-like C-terminal" evidence="5">
    <location>
        <begin position="81"/>
        <end position="179"/>
    </location>
</feature>
<dbReference type="Proteomes" id="UP000001574">
    <property type="component" value="Chromosome"/>
</dbReference>
<organism evidence="6 7">
    <name type="scientific">Mycobacterium avium (strain 104)</name>
    <dbReference type="NCBI Taxonomy" id="243243"/>
    <lineage>
        <taxon>Bacteria</taxon>
        <taxon>Bacillati</taxon>
        <taxon>Actinomycetota</taxon>
        <taxon>Actinomycetes</taxon>
        <taxon>Mycobacteriales</taxon>
        <taxon>Mycobacteriaceae</taxon>
        <taxon>Mycobacterium</taxon>
        <taxon>Mycobacterium avium complex (MAC)</taxon>
    </lineage>
</organism>
<keyword evidence="2" id="KW-0238">DNA-binding</keyword>
<evidence type="ECO:0000256" key="2">
    <source>
        <dbReference type="ARBA" id="ARBA00023125"/>
    </source>
</evidence>
<dbReference type="RefSeq" id="WP_011723368.1">
    <property type="nucleotide sequence ID" value="NC_008595.1"/>
</dbReference>